<dbReference type="Pfam" id="PF01145">
    <property type="entry name" value="Band_7"/>
    <property type="match status" value="1"/>
</dbReference>
<dbReference type="EMBL" id="UOGK01000384">
    <property type="protein sequence ID" value="VAX40382.1"/>
    <property type="molecule type" value="Genomic_DNA"/>
</dbReference>
<name>A0A3B1DI63_9ZZZZ</name>
<gene>
    <name evidence="3" type="ORF">MNBD_PLANCTO03-381</name>
</gene>
<dbReference type="AlphaFoldDB" id="A0A3B1DI63"/>
<proteinExistence type="predicted"/>
<evidence type="ECO:0000313" key="3">
    <source>
        <dbReference type="EMBL" id="VAX40382.1"/>
    </source>
</evidence>
<feature type="domain" description="Band 7" evidence="2">
    <location>
        <begin position="104"/>
        <end position="313"/>
    </location>
</feature>
<evidence type="ECO:0000259" key="2">
    <source>
        <dbReference type="Pfam" id="PF01145"/>
    </source>
</evidence>
<organism evidence="3">
    <name type="scientific">hydrothermal vent metagenome</name>
    <dbReference type="NCBI Taxonomy" id="652676"/>
    <lineage>
        <taxon>unclassified sequences</taxon>
        <taxon>metagenomes</taxon>
        <taxon>ecological metagenomes</taxon>
    </lineage>
</organism>
<evidence type="ECO:0000256" key="1">
    <source>
        <dbReference type="SAM" id="MobiDB-lite"/>
    </source>
</evidence>
<accession>A0A3B1DI63</accession>
<protein>
    <recommendedName>
        <fullName evidence="2">Band 7 domain-containing protein</fullName>
    </recommendedName>
</protein>
<sequence length="500" mass="54555">ERFPGIVAPGEVGGAQGRQRGQPGGFTVTDHPTDPGSVPEDEASEIVSRPASVQLREGSEQADHAALMDPANQSLAEALRITYRLLQSAMVVLFVLYLGSGFQSIKTNERGVRLLFGKVVAQDLKPGFHFAWPYPIGEMVKVDVGNQDLKIDRAFWPETGTGAPVKGVDELRASASLSPDQDGSILTGDGAIAHTQWKVQYARTDASAFARDVYPSHETGIITAAVQRGAVQAIAGVKIDDLLKQSSSDAGSVTLRAKVIAQEMLRGIGNTKTGIEIEQLSLDQKIPPAYLREKFNSVIVATSNASRAREDAQKEGNMLLSETAGGSAPILISLIDQYERQIDMDQTEQAAATLAQIDRVFDGLPIAVDGVEINPSVGGRVSAMLSEARQYRSGVVDRARSDLAVFRAKLEQFKTNPRVMITTDWTDSMSRFFADERVEIFFNPAGIDTLELVINSDPEIAGRREREMLKKQNEAALDEREELMERSRYETEEGLRLVPN</sequence>
<feature type="region of interest" description="Disordered" evidence="1">
    <location>
        <begin position="1"/>
        <end position="42"/>
    </location>
</feature>
<dbReference type="InterPro" id="IPR001107">
    <property type="entry name" value="Band_7"/>
</dbReference>
<reference evidence="3" key="1">
    <citation type="submission" date="2018-06" db="EMBL/GenBank/DDBJ databases">
        <authorList>
            <person name="Zhirakovskaya E."/>
        </authorList>
    </citation>
    <scope>NUCLEOTIDE SEQUENCE</scope>
</reference>
<feature type="non-terminal residue" evidence="3">
    <location>
        <position position="1"/>
    </location>
</feature>